<gene>
    <name evidence="1" type="ORF">I4641_02695</name>
</gene>
<reference evidence="1" key="1">
    <citation type="journal article" date="2021" name="Antonie Van Leeuwenhoek">
        <title>Draft genome and description of Waterburya agarophytonicola gen. nov. sp. nov. (Pleurocapsales, Cyanobacteria): a seaweed symbiont.</title>
        <authorList>
            <person name="Bonthond G."/>
            <person name="Shalygin S."/>
            <person name="Bayer T."/>
            <person name="Weinberger F."/>
        </authorList>
    </citation>
    <scope>NUCLEOTIDE SEQUENCE</scope>
    <source>
        <strain evidence="1">KI4</strain>
    </source>
</reference>
<name>A0A964BM27_9CYAN</name>
<accession>A0A964BM27</accession>
<dbReference type="Proteomes" id="UP000729733">
    <property type="component" value="Unassembled WGS sequence"/>
</dbReference>
<sequence>MNQIRIEVVIAIKNRIFMIYHSTGHCYQFSIIDEFECTYDYPEVFYTVEAAETEARKAVNTLSD</sequence>
<dbReference type="AlphaFoldDB" id="A0A964BM27"/>
<comment type="caution">
    <text evidence="1">The sequence shown here is derived from an EMBL/GenBank/DDBJ whole genome shotgun (WGS) entry which is preliminary data.</text>
</comment>
<evidence type="ECO:0000313" key="2">
    <source>
        <dbReference type="Proteomes" id="UP000729733"/>
    </source>
</evidence>
<protein>
    <submittedName>
        <fullName evidence="1">Uncharacterized protein</fullName>
    </submittedName>
</protein>
<keyword evidence="2" id="KW-1185">Reference proteome</keyword>
<dbReference type="RefSeq" id="WP_229638891.1">
    <property type="nucleotide sequence ID" value="NZ_JADWDC010000004.1"/>
</dbReference>
<proteinExistence type="predicted"/>
<dbReference type="EMBL" id="JADWDC010000004">
    <property type="protein sequence ID" value="MCC0175890.1"/>
    <property type="molecule type" value="Genomic_DNA"/>
</dbReference>
<organism evidence="1 2">
    <name type="scientific">Waterburya agarophytonicola KI4</name>
    <dbReference type="NCBI Taxonomy" id="2874699"/>
    <lineage>
        <taxon>Bacteria</taxon>
        <taxon>Bacillati</taxon>
        <taxon>Cyanobacteriota</taxon>
        <taxon>Cyanophyceae</taxon>
        <taxon>Pleurocapsales</taxon>
        <taxon>Hyellaceae</taxon>
        <taxon>Waterburya</taxon>
        <taxon>Waterburya agarophytonicola</taxon>
    </lineage>
</organism>
<evidence type="ECO:0000313" key="1">
    <source>
        <dbReference type="EMBL" id="MCC0175890.1"/>
    </source>
</evidence>